<dbReference type="GO" id="GO:0043138">
    <property type="term" value="F:3'-5' DNA helicase activity"/>
    <property type="evidence" value="ECO:0007669"/>
    <property type="project" value="UniProtKB-UniRule"/>
</dbReference>
<dbReference type="PROSITE" id="PS51217">
    <property type="entry name" value="UVRD_HELICASE_CTER"/>
    <property type="match status" value="1"/>
</dbReference>
<keyword evidence="6 13" id="KW-0269">Exonuclease</keyword>
<evidence type="ECO:0000256" key="2">
    <source>
        <dbReference type="ARBA" id="ARBA00022741"/>
    </source>
</evidence>
<keyword evidence="4 13" id="KW-0378">Hydrolase</keyword>
<evidence type="ECO:0000256" key="1">
    <source>
        <dbReference type="ARBA" id="ARBA00022722"/>
    </source>
</evidence>
<dbReference type="NCBIfam" id="TIGR02785">
    <property type="entry name" value="addA_Gpos"/>
    <property type="match status" value="1"/>
</dbReference>
<keyword evidence="3 13" id="KW-0227">DNA damage</keyword>
<evidence type="ECO:0000313" key="18">
    <source>
        <dbReference type="EMBL" id="KRM56047.1"/>
    </source>
</evidence>
<dbReference type="GO" id="GO:0016887">
    <property type="term" value="F:ATP hydrolysis activity"/>
    <property type="evidence" value="ECO:0007669"/>
    <property type="project" value="RHEA"/>
</dbReference>
<dbReference type="InterPro" id="IPR011335">
    <property type="entry name" value="Restrct_endonuc-II-like"/>
</dbReference>
<dbReference type="InterPro" id="IPR027417">
    <property type="entry name" value="P-loop_NTPase"/>
</dbReference>
<evidence type="ECO:0000256" key="7">
    <source>
        <dbReference type="ARBA" id="ARBA00022840"/>
    </source>
</evidence>
<feature type="domain" description="UvrD-like helicase C-terminal" evidence="17">
    <location>
        <begin position="520"/>
        <end position="814"/>
    </location>
</feature>
<evidence type="ECO:0000256" key="10">
    <source>
        <dbReference type="ARBA" id="ARBA00023235"/>
    </source>
</evidence>
<dbReference type="STRING" id="1291052.FC18_GL000833"/>
<keyword evidence="10 13" id="KW-0413">Isomerase</keyword>
<dbReference type="Gene3D" id="3.90.320.10">
    <property type="match status" value="1"/>
</dbReference>
<dbReference type="Pfam" id="PF00580">
    <property type="entry name" value="UvrD-helicase"/>
    <property type="match status" value="1"/>
</dbReference>
<dbReference type="SUPFAM" id="SSF52540">
    <property type="entry name" value="P-loop containing nucleoside triphosphate hydrolases"/>
    <property type="match status" value="1"/>
</dbReference>
<organism evidence="18 19">
    <name type="scientific">Lacticaseibacillus sharpeae JCM 1186 = DSM 20505</name>
    <dbReference type="NCBI Taxonomy" id="1291052"/>
    <lineage>
        <taxon>Bacteria</taxon>
        <taxon>Bacillati</taxon>
        <taxon>Bacillota</taxon>
        <taxon>Bacilli</taxon>
        <taxon>Lactobacillales</taxon>
        <taxon>Lactobacillaceae</taxon>
        <taxon>Lacticaseibacillus</taxon>
    </lineage>
</organism>
<dbReference type="RefSeq" id="WP_056975437.1">
    <property type="nucleotide sequence ID" value="NZ_AYYO01000010.1"/>
</dbReference>
<dbReference type="EMBL" id="AYYO01000010">
    <property type="protein sequence ID" value="KRM56047.1"/>
    <property type="molecule type" value="Genomic_DNA"/>
</dbReference>
<evidence type="ECO:0000256" key="5">
    <source>
        <dbReference type="ARBA" id="ARBA00022806"/>
    </source>
</evidence>
<dbReference type="Gene3D" id="3.40.50.300">
    <property type="entry name" value="P-loop containing nucleotide triphosphate hydrolases"/>
    <property type="match status" value="4"/>
</dbReference>
<keyword evidence="8 13" id="KW-0238">DNA-binding</keyword>
<evidence type="ECO:0000259" key="17">
    <source>
        <dbReference type="PROSITE" id="PS51217"/>
    </source>
</evidence>
<dbReference type="SUPFAM" id="SSF52980">
    <property type="entry name" value="Restriction endonuclease-like"/>
    <property type="match status" value="1"/>
</dbReference>
<dbReference type="GO" id="GO:0008408">
    <property type="term" value="F:3'-5' exonuclease activity"/>
    <property type="evidence" value="ECO:0007669"/>
    <property type="project" value="UniProtKB-UniRule"/>
</dbReference>
<keyword evidence="7 13" id="KW-0067">ATP-binding</keyword>
<keyword evidence="2 13" id="KW-0547">Nucleotide-binding</keyword>
<comment type="cofactor">
    <cofactor evidence="13">
        <name>Mg(2+)</name>
        <dbReference type="ChEBI" id="CHEBI:18420"/>
    </cofactor>
</comment>
<comment type="similarity">
    <text evidence="13">Belongs to the helicase family. AddA subfamily.</text>
</comment>
<dbReference type="InterPro" id="IPR014152">
    <property type="entry name" value="AddA"/>
</dbReference>
<dbReference type="InterPro" id="IPR011604">
    <property type="entry name" value="PDDEXK-like_dom_sf"/>
</dbReference>
<dbReference type="HAMAP" id="MF_01451">
    <property type="entry name" value="AddA"/>
    <property type="match status" value="1"/>
</dbReference>
<feature type="domain" description="UvrD-like helicase ATP-binding" evidence="16">
    <location>
        <begin position="16"/>
        <end position="493"/>
    </location>
</feature>
<sequence length="1234" mass="136445">MTDEPNYTKAQEQAIMDGTPDFTQEPATGSHNVLVSASAGSGKTAVLVERIRRQILAGGDVTRMLVVTFTNAAAAEMKAKIDTALKQYLTEKRNVMSPAQRQHLTQQIGLVASAPISTLDAFALQVVQQYYYVANLDPNFRILADQTEALMIEEQVWDDLREEFYTTDATEFNRLTRNFATGWHDDILGDLIMRLYTYAMTTTDPKSWVDHLPDTYTADLNAGSPFVNQLAMAIEPALREITTLLHKARTNTAGDELAKWDGILAADEQRIDAIVDQLGNDYHYLFTATNDNQKWPSWSTARVKDEVLKEQKDTAKNLRDNAHKIFTKHVLPLLQLPATDLTQTLTGAGAVVRELSKVAGAFLTAYASEKRRRHTMDFGDIEQAALTILTTKDPDTGVRVGDAYRDSFDVVLVDEYQDTNPLQEALLNAVSQPKPGNRFMVGDVKQSIYGFRLADPSMFMDKYDAYAEVDTGVQEAFKQRGEHITLADNFRSSQNILEFTNLIFTQIMDQQVGAISYTGAEKLQYGATDYGTYRPATEVLLYAPDKDAEDDGPAVDKDEAQVRIVAERINQLVGSASQIFDRKTGTMRPIEYRDITLLEPTRSQNLVLQQVFADAGIPIVITNAQNYFKTTELQVMLSLLRVIDNPQQEIPLVAVLRSPIVDMNADELAVIRLKDKSAPYYTAFTEFCRDFDANTATPLASRTYAKAARFASQLNSWRDLAQTNQLVDLIWAIYHDTGYLDFVGGLPGGKQRQANLHALYERAHTYEEGGFRGVFAFVHFIELMMNRDQDLATPVVLDPNTNAVNLMTIHGSKGLQFPIVFLMNTSRHFRGGHGDNGVVLSKNGIGINWFDEDRQLTIPTPQLTLEQAAKQQSEQAENMRVLYVALTRAEQRLFVVGNTGAAAETVAKWNALAATDELVLPLASRLDATSELDLIGASLVRHPSFPEAVNINAALTTDQTEFSVQFFTEAPDVRGKHTGSQIAQPALDVDVDQWLQYKYPFAAATTTTGFQSVSEIKSAFSSDPSLQELADRNGAKNLWRNRVNAELATPQFMQDKTAADGAAIGTATHALLHELDLRQPVTSQVMEAKLADLVARGVTTADAASHVNLANVARFYATDLGQALQANAAAVKREVPFAMLVPADRLFPEMAGDAAQILIHGIIDGYLPAADGIVLFDYKTDHVKNGNVQAVADRYSGQLALYARALHSITGQTIHPRLVLLETGDVLALNDYPE</sequence>
<evidence type="ECO:0000259" key="16">
    <source>
        <dbReference type="PROSITE" id="PS51198"/>
    </source>
</evidence>
<dbReference type="GO" id="GO:0003690">
    <property type="term" value="F:double-stranded DNA binding"/>
    <property type="evidence" value="ECO:0007669"/>
    <property type="project" value="UniProtKB-UniRule"/>
</dbReference>
<evidence type="ECO:0000256" key="9">
    <source>
        <dbReference type="ARBA" id="ARBA00023204"/>
    </source>
</evidence>
<dbReference type="GO" id="GO:0033202">
    <property type="term" value="C:DNA helicase complex"/>
    <property type="evidence" value="ECO:0007669"/>
    <property type="project" value="TreeGrafter"/>
</dbReference>
<reference evidence="18 19" key="1">
    <citation type="journal article" date="2015" name="Genome Announc.">
        <title>Expanding the biotechnology potential of lactobacilli through comparative genomics of 213 strains and associated genera.</title>
        <authorList>
            <person name="Sun Z."/>
            <person name="Harris H.M."/>
            <person name="McCann A."/>
            <person name="Guo C."/>
            <person name="Argimon S."/>
            <person name="Zhang W."/>
            <person name="Yang X."/>
            <person name="Jeffery I.B."/>
            <person name="Cooney J.C."/>
            <person name="Kagawa T.F."/>
            <person name="Liu W."/>
            <person name="Song Y."/>
            <person name="Salvetti E."/>
            <person name="Wrobel A."/>
            <person name="Rasinkangas P."/>
            <person name="Parkhill J."/>
            <person name="Rea M.C."/>
            <person name="O'Sullivan O."/>
            <person name="Ritari J."/>
            <person name="Douillard F.P."/>
            <person name="Paul Ross R."/>
            <person name="Yang R."/>
            <person name="Briner A.E."/>
            <person name="Felis G.E."/>
            <person name="de Vos W.M."/>
            <person name="Barrangou R."/>
            <person name="Klaenhammer T.R."/>
            <person name="Caufield P.W."/>
            <person name="Cui Y."/>
            <person name="Zhang H."/>
            <person name="O'Toole P.W."/>
        </authorList>
    </citation>
    <scope>NUCLEOTIDE SEQUENCE [LARGE SCALE GENOMIC DNA]</scope>
    <source>
        <strain evidence="18 19">DSM 20505</strain>
    </source>
</reference>
<dbReference type="Proteomes" id="UP000051679">
    <property type="component" value="Unassembled WGS sequence"/>
</dbReference>
<dbReference type="OrthoDB" id="9810135at2"/>
<comment type="catalytic activity">
    <reaction evidence="12 13">
        <text>ATP + H2O = ADP + phosphate + H(+)</text>
        <dbReference type="Rhea" id="RHEA:13065"/>
        <dbReference type="ChEBI" id="CHEBI:15377"/>
        <dbReference type="ChEBI" id="CHEBI:15378"/>
        <dbReference type="ChEBI" id="CHEBI:30616"/>
        <dbReference type="ChEBI" id="CHEBI:43474"/>
        <dbReference type="ChEBI" id="CHEBI:456216"/>
        <dbReference type="EC" id="5.6.2.4"/>
    </reaction>
</comment>
<keyword evidence="5 13" id="KW-0347">Helicase</keyword>
<evidence type="ECO:0000256" key="8">
    <source>
        <dbReference type="ARBA" id="ARBA00023125"/>
    </source>
</evidence>
<comment type="function">
    <text evidence="13">The heterodimer acts as both an ATP-dependent DNA helicase and an ATP-dependent, dual-direction single-stranded exonuclease. Recognizes the chi site generating a DNA molecule suitable for the initiation of homologous recombination. The AddA nuclease domain is required for chi fragment generation; this subunit has the helicase and 3' -&gt; 5' nuclease activities.</text>
</comment>
<evidence type="ECO:0000256" key="15">
    <source>
        <dbReference type="SAM" id="MobiDB-lite"/>
    </source>
</evidence>
<dbReference type="PROSITE" id="PS51198">
    <property type="entry name" value="UVRD_HELICASE_ATP_BIND"/>
    <property type="match status" value="1"/>
</dbReference>
<comment type="caution">
    <text evidence="18">The sequence shown here is derived from an EMBL/GenBank/DDBJ whole genome shotgun (WGS) entry which is preliminary data.</text>
</comment>
<dbReference type="PATRIC" id="fig|1291052.5.peg.849"/>
<dbReference type="InterPro" id="IPR038726">
    <property type="entry name" value="PDDEXK_AddAB-type"/>
</dbReference>
<dbReference type="Pfam" id="PF12705">
    <property type="entry name" value="PDDEXK_1"/>
    <property type="match status" value="1"/>
</dbReference>
<evidence type="ECO:0000256" key="12">
    <source>
        <dbReference type="ARBA" id="ARBA00048988"/>
    </source>
</evidence>
<protein>
    <recommendedName>
        <fullName evidence="13">ATP-dependent helicase/nuclease subunit A</fullName>
        <ecNumber evidence="13">3.1.-.-</ecNumber>
        <ecNumber evidence="13">5.6.2.4</ecNumber>
    </recommendedName>
    <alternativeName>
        <fullName evidence="13">ATP-dependent helicase/nuclease AddA</fullName>
    </alternativeName>
    <alternativeName>
        <fullName evidence="13">DNA 3'-5' helicase AddA</fullName>
    </alternativeName>
</protein>
<dbReference type="InterPro" id="IPR014017">
    <property type="entry name" value="DNA_helicase_UvrD-like_C"/>
</dbReference>
<proteinExistence type="inferred from homology"/>
<comment type="subunit">
    <text evidence="13">Heterodimer of AddA and AddB/RexB.</text>
</comment>
<evidence type="ECO:0000256" key="11">
    <source>
        <dbReference type="ARBA" id="ARBA00034617"/>
    </source>
</evidence>
<evidence type="ECO:0000256" key="6">
    <source>
        <dbReference type="ARBA" id="ARBA00022839"/>
    </source>
</evidence>
<dbReference type="Pfam" id="PF13361">
    <property type="entry name" value="UvrD_C"/>
    <property type="match status" value="1"/>
</dbReference>
<keyword evidence="9 13" id="KW-0234">DNA repair</keyword>
<feature type="region of interest" description="Disordered" evidence="15">
    <location>
        <begin position="1"/>
        <end position="28"/>
    </location>
</feature>
<dbReference type="EC" id="5.6.2.4" evidence="13"/>
<gene>
    <name evidence="13" type="primary">addA</name>
    <name evidence="18" type="ORF">FC18_GL000833</name>
</gene>
<comment type="catalytic activity">
    <reaction evidence="11 13">
        <text>Couples ATP hydrolysis with the unwinding of duplex DNA by translocating in the 3'-5' direction.</text>
        <dbReference type="EC" id="5.6.2.4"/>
    </reaction>
</comment>
<dbReference type="InterPro" id="IPR014016">
    <property type="entry name" value="UvrD-like_ATP-bd"/>
</dbReference>
<dbReference type="InterPro" id="IPR000212">
    <property type="entry name" value="DNA_helicase_UvrD/REP"/>
</dbReference>
<accession>A0A0R1ZNC0</accession>
<evidence type="ECO:0000313" key="19">
    <source>
        <dbReference type="Proteomes" id="UP000051679"/>
    </source>
</evidence>
<dbReference type="GO" id="GO:0005829">
    <property type="term" value="C:cytosol"/>
    <property type="evidence" value="ECO:0007669"/>
    <property type="project" value="TreeGrafter"/>
</dbReference>
<keyword evidence="19" id="KW-1185">Reference proteome</keyword>
<evidence type="ECO:0000256" key="4">
    <source>
        <dbReference type="ARBA" id="ARBA00022801"/>
    </source>
</evidence>
<dbReference type="PANTHER" id="PTHR11070:SF48">
    <property type="entry name" value="ATP-DEPENDENT HELICASE_NUCLEASE SUBUNIT A"/>
    <property type="match status" value="1"/>
</dbReference>
<dbReference type="GO" id="GO:0005524">
    <property type="term" value="F:ATP binding"/>
    <property type="evidence" value="ECO:0007669"/>
    <property type="project" value="UniProtKB-UniRule"/>
</dbReference>
<feature type="binding site" evidence="14">
    <location>
        <begin position="37"/>
        <end position="44"/>
    </location>
    <ligand>
        <name>ATP</name>
        <dbReference type="ChEBI" id="CHEBI:30616"/>
    </ligand>
</feature>
<dbReference type="PANTHER" id="PTHR11070">
    <property type="entry name" value="UVRD / RECB / PCRA DNA HELICASE FAMILY MEMBER"/>
    <property type="match status" value="1"/>
</dbReference>
<evidence type="ECO:0000256" key="13">
    <source>
        <dbReference type="HAMAP-Rule" id="MF_01451"/>
    </source>
</evidence>
<evidence type="ECO:0000256" key="14">
    <source>
        <dbReference type="PROSITE-ProRule" id="PRU00560"/>
    </source>
</evidence>
<evidence type="ECO:0000256" key="3">
    <source>
        <dbReference type="ARBA" id="ARBA00022763"/>
    </source>
</evidence>
<dbReference type="EC" id="3.1.-.-" evidence="13"/>
<dbReference type="Gene3D" id="1.10.274.50">
    <property type="match status" value="1"/>
</dbReference>
<name>A0A0R1ZNC0_9LACO</name>
<dbReference type="GO" id="GO:0000724">
    <property type="term" value="P:double-strand break repair via homologous recombination"/>
    <property type="evidence" value="ECO:0007669"/>
    <property type="project" value="UniProtKB-UniRule"/>
</dbReference>
<keyword evidence="1 13" id="KW-0540">Nuclease</keyword>
<dbReference type="AlphaFoldDB" id="A0A0R1ZNC0"/>